<evidence type="ECO:0000313" key="1">
    <source>
        <dbReference type="EMBL" id="CAJ2653685.1"/>
    </source>
</evidence>
<comment type="caution">
    <text evidence="1">The sequence shown here is derived from an EMBL/GenBank/DDBJ whole genome shotgun (WGS) entry which is preliminary data.</text>
</comment>
<sequence>MSLLMFQPINGISQIFVRTQFPYKKCGRKSFLLRPQAVPSKTQRIMESVSVGDGEVGGAGGAYSYQALKRLDQLWSNICSAQEVVQEPQQVVSTIPSLFTSSDLADKSESSYDVIVCGGTLGIFIATALCARGLRVAVVERNVLKGREQEWNISRKELLELVEVGVLEEDDIERVTSAKFNPNRCGFERKGDIWVNDILNLGVSPVRLIEIVKKRFIALGGVILEGFSVSSINVYEDAAVLKLSGDKILSSRLIIDAMGNFSPVVKQAFPAGSGPRDRTTCMFTYVDPQQGSQILEELLEEYWNLMPEYQFNLLFSNNSKHVPSVSVGCIEKERHALLELKASLVLDDTLRLPTWDSKSTDCCTWQGIVCSNQTGHVEMLDLNGYQFGRFPGEINASLMELQHLKYLNLRWNYFSNSIFPNFFGSLSNLRYLDLRSSFNGGKIPNDLARLSHLQYLDLSRNGFEGTIPHQLGNLSHLQHLDLSDNNLGGTIPHQLGSLSNLQELYLEYNQLNVIGEWLSNLTLLTHLDFSGLPNLNSSHVWLQMIAKIPKIQELKLSQCDLSNLYLHSLSPSLLNFSTSLTILDLSYNTFSSSKIFEWVFNSTSNLTELDLSYNIFKGTIAYNFGNIRNPLERLYLSGNEIHGGILESISDICTLQSLNLNYNNLNEEISTILLKLSGCARYSLQELDLSYNKITGTFPDLSIFPSLITIDLSSNLLSGKVLDGVRFLPSKLESLTFRSNSLEGGIPYSFGNLCSLKSLDLSNNKLSEDLSVILHNMSVGCAKYSLRNLILDANQITGTIPNMSGFSSLKNLFLFDNLLNGSILKNSTFPYKLEVLYLGSNNLKGVISDSHFDNMFMLMDLGLSHNSLVLKFSENWLPPFQLHTLYLSSCILGPSFPKWLHSQKHLQRVDISNSGISDVVPMWFWNQATYTTLVNISYNNIIGTIPNLPIRFSYDCQVILDSNQFEGSIPPFFQSARYLGLSKNKFSEILLLLCTNTTINNLLLLDLSKNQLSTQLPDCWSHLKTLKFLDLSDNTLFGEIPSSMGSLSKLEVLILRNNSLSGKLPISLKNCTNLVMLDLGDNRLSGPIPYWLGQQLQMLSLRKNQFYGSLPHSLCTLRNIQLLDLSENNLSGQLFICLKNFFAMSHNSTSTIDSDLIYRDRGGAFFVGNFDLIAMLTWKGAERQFKNNKLILRSIDFSSNQLTGNIPKEMGNLIELVSLNLSNNYLSGEITSKIGRLTSLEFLDLSRNHFSGLIPPSLAQIDRLSMLNLSDNNLSGRIPIGTQLQSFDASSYEGNADLCGKPLDKICPGDEEVAHQKPETHEESSHGDKKALYLSVALGFITGFWGLWGSLFLSRNWRHKYVLFLNNIIDTMYVFIVLNATKFRVCLRGLQEKFV</sequence>
<organism evidence="1 2">
    <name type="scientific">Trifolium pratense</name>
    <name type="common">Red clover</name>
    <dbReference type="NCBI Taxonomy" id="57577"/>
    <lineage>
        <taxon>Eukaryota</taxon>
        <taxon>Viridiplantae</taxon>
        <taxon>Streptophyta</taxon>
        <taxon>Embryophyta</taxon>
        <taxon>Tracheophyta</taxon>
        <taxon>Spermatophyta</taxon>
        <taxon>Magnoliopsida</taxon>
        <taxon>eudicotyledons</taxon>
        <taxon>Gunneridae</taxon>
        <taxon>Pentapetalae</taxon>
        <taxon>rosids</taxon>
        <taxon>fabids</taxon>
        <taxon>Fabales</taxon>
        <taxon>Fabaceae</taxon>
        <taxon>Papilionoideae</taxon>
        <taxon>50 kb inversion clade</taxon>
        <taxon>NPAAA clade</taxon>
        <taxon>Hologalegina</taxon>
        <taxon>IRL clade</taxon>
        <taxon>Trifolieae</taxon>
        <taxon>Trifolium</taxon>
    </lineage>
</organism>
<accession>A0ACB0K8N3</accession>
<gene>
    <name evidence="1" type="ORF">MILVUS5_LOCUS20976</name>
</gene>
<reference evidence="1" key="1">
    <citation type="submission" date="2023-10" db="EMBL/GenBank/DDBJ databases">
        <authorList>
            <person name="Rodriguez Cubillos JULIANA M."/>
            <person name="De Vega J."/>
        </authorList>
    </citation>
    <scope>NUCLEOTIDE SEQUENCE</scope>
</reference>
<dbReference type="Proteomes" id="UP001177021">
    <property type="component" value="Unassembled WGS sequence"/>
</dbReference>
<name>A0ACB0K8N3_TRIPR</name>
<keyword evidence="2" id="KW-1185">Reference proteome</keyword>
<protein>
    <submittedName>
        <fullName evidence="1">Uncharacterized protein</fullName>
    </submittedName>
</protein>
<evidence type="ECO:0000313" key="2">
    <source>
        <dbReference type="Proteomes" id="UP001177021"/>
    </source>
</evidence>
<dbReference type="EMBL" id="CASHSV030000206">
    <property type="protein sequence ID" value="CAJ2653685.1"/>
    <property type="molecule type" value="Genomic_DNA"/>
</dbReference>
<proteinExistence type="predicted"/>